<accession>A0AAV2HUH9</accession>
<dbReference type="Proteomes" id="UP001497497">
    <property type="component" value="Unassembled WGS sequence"/>
</dbReference>
<evidence type="ECO:0000259" key="2">
    <source>
        <dbReference type="Pfam" id="PF03712"/>
    </source>
</evidence>
<feature type="non-terminal residue" evidence="3">
    <location>
        <position position="1"/>
    </location>
</feature>
<keyword evidence="1" id="KW-1015">Disulfide bond</keyword>
<dbReference type="AlphaFoldDB" id="A0AAV2HUH9"/>
<dbReference type="SUPFAM" id="SSF49742">
    <property type="entry name" value="PHM/PNGase F"/>
    <property type="match status" value="1"/>
</dbReference>
<feature type="domain" description="Copper type II ascorbate-dependent monooxygenase C-terminal" evidence="2">
    <location>
        <begin position="3"/>
        <end position="77"/>
    </location>
</feature>
<dbReference type="Pfam" id="PF03712">
    <property type="entry name" value="Cu2_monoox_C"/>
    <property type="match status" value="1"/>
</dbReference>
<protein>
    <recommendedName>
        <fullName evidence="2">Copper type II ascorbate-dependent monooxygenase C-terminal domain-containing protein</fullName>
    </recommendedName>
</protein>
<evidence type="ECO:0000313" key="4">
    <source>
        <dbReference type="Proteomes" id="UP001497497"/>
    </source>
</evidence>
<comment type="caution">
    <text evidence="3">The sequence shown here is derived from an EMBL/GenBank/DDBJ whole genome shotgun (WGS) entry which is preliminary data.</text>
</comment>
<proteinExistence type="predicted"/>
<organism evidence="3 4">
    <name type="scientific">Lymnaea stagnalis</name>
    <name type="common">Great pond snail</name>
    <name type="synonym">Helix stagnalis</name>
    <dbReference type="NCBI Taxonomy" id="6523"/>
    <lineage>
        <taxon>Eukaryota</taxon>
        <taxon>Metazoa</taxon>
        <taxon>Spiralia</taxon>
        <taxon>Lophotrochozoa</taxon>
        <taxon>Mollusca</taxon>
        <taxon>Gastropoda</taxon>
        <taxon>Heterobranchia</taxon>
        <taxon>Euthyneura</taxon>
        <taxon>Panpulmonata</taxon>
        <taxon>Hygrophila</taxon>
        <taxon>Lymnaeoidea</taxon>
        <taxon>Lymnaeidae</taxon>
        <taxon>Lymnaea</taxon>
    </lineage>
</organism>
<evidence type="ECO:0000256" key="1">
    <source>
        <dbReference type="ARBA" id="ARBA00023157"/>
    </source>
</evidence>
<dbReference type="InterPro" id="IPR024548">
    <property type="entry name" value="Cu2_monoox_C"/>
</dbReference>
<dbReference type="InterPro" id="IPR008977">
    <property type="entry name" value="PHM/PNGase_F_dom_sf"/>
</dbReference>
<sequence>RPKDADVLTIGSVNFTLSPNRESETIMGVCPNNCTKNILLGPIYVTSATHYMHLAGRKMSITIKRDDMLITVTNEPTYSYYSPQVITL</sequence>
<gene>
    <name evidence="3" type="ORF">GSLYS_00011257001</name>
</gene>
<dbReference type="InterPro" id="IPR014784">
    <property type="entry name" value="Cu2_ascorb_mOase-like_C"/>
</dbReference>
<evidence type="ECO:0000313" key="3">
    <source>
        <dbReference type="EMBL" id="CAL1537344.1"/>
    </source>
</evidence>
<keyword evidence="4" id="KW-1185">Reference proteome</keyword>
<dbReference type="EMBL" id="CAXITT010000258">
    <property type="protein sequence ID" value="CAL1537344.1"/>
    <property type="molecule type" value="Genomic_DNA"/>
</dbReference>
<reference evidence="3 4" key="1">
    <citation type="submission" date="2024-04" db="EMBL/GenBank/DDBJ databases">
        <authorList>
            <consortium name="Genoscope - CEA"/>
            <person name="William W."/>
        </authorList>
    </citation>
    <scope>NUCLEOTIDE SEQUENCE [LARGE SCALE GENOMIC DNA]</scope>
</reference>
<name>A0AAV2HUH9_LYMST</name>
<dbReference type="GO" id="GO:0016715">
    <property type="term" value="F:oxidoreductase activity, acting on paired donors, with incorporation or reduction of molecular oxygen, reduced ascorbate as one donor, and incorporation of one atom of oxygen"/>
    <property type="evidence" value="ECO:0007669"/>
    <property type="project" value="InterPro"/>
</dbReference>
<dbReference type="Gene3D" id="2.60.120.230">
    <property type="match status" value="1"/>
</dbReference>